<evidence type="ECO:0000313" key="3">
    <source>
        <dbReference type="EMBL" id="CUU39561.1"/>
    </source>
</evidence>
<evidence type="ECO:0000313" key="5">
    <source>
        <dbReference type="Proteomes" id="UP000029925"/>
    </source>
</evidence>
<name>A0A099UHQ6_9HELI</name>
<evidence type="ECO:0008006" key="7">
    <source>
        <dbReference type="Google" id="ProtNLM"/>
    </source>
</evidence>
<feature type="compositionally biased region" description="Polar residues" evidence="1">
    <location>
        <begin position="59"/>
        <end position="71"/>
    </location>
</feature>
<dbReference type="STRING" id="76936.BN2458_PEG0675"/>
<protein>
    <recommendedName>
        <fullName evidence="7">Lipoprotein</fullName>
    </recommendedName>
</protein>
<dbReference type="PATRIC" id="fig|76936.10.peg.660"/>
<keyword evidence="2" id="KW-0812">Transmembrane</keyword>
<dbReference type="KEGG" id="hty:BN2458_PEG0675"/>
<dbReference type="OrthoDB" id="5326879at2"/>
<dbReference type="PROSITE" id="PS51257">
    <property type="entry name" value="PROKAR_LIPOPROTEIN"/>
    <property type="match status" value="1"/>
</dbReference>
<proteinExistence type="predicted"/>
<reference evidence="6" key="3">
    <citation type="submission" date="2015-11" db="EMBL/GenBank/DDBJ databases">
        <authorList>
            <person name="Anvar S.Y."/>
        </authorList>
    </citation>
    <scope>NUCLEOTIDE SEQUENCE [LARGE SCALE GENOMIC DNA]</scope>
</reference>
<feature type="region of interest" description="Disordered" evidence="1">
    <location>
        <begin position="44"/>
        <end position="77"/>
    </location>
</feature>
<evidence type="ECO:0000313" key="4">
    <source>
        <dbReference type="EMBL" id="TLD78070.1"/>
    </source>
</evidence>
<dbReference type="Proteomes" id="UP000029925">
    <property type="component" value="Unassembled WGS sequence"/>
</dbReference>
<sequence>MRYGGYFHLVILAYLTFIFMFLGGCGYKTKPFYTKDAQEVKQEIQGQDSMATQRKEQNRTLFQSIDSTPTPSYEEEE</sequence>
<dbReference type="GeneID" id="78150955"/>
<gene>
    <name evidence="3" type="ORF">BN2458_PEG0675</name>
    <name evidence="4" type="ORF">LS75_007705</name>
</gene>
<dbReference type="AlphaFoldDB" id="A0A099UHQ6"/>
<dbReference type="Proteomes" id="UP000064525">
    <property type="component" value="Chromosome I"/>
</dbReference>
<dbReference type="RefSeq" id="WP_034327441.1">
    <property type="nucleotide sequence ID" value="NZ_CALCDF010000011.1"/>
</dbReference>
<dbReference type="EMBL" id="JRPF02000010">
    <property type="protein sequence ID" value="TLD78070.1"/>
    <property type="molecule type" value="Genomic_DNA"/>
</dbReference>
<organism evidence="3 6">
    <name type="scientific">Helicobacter typhlonius</name>
    <dbReference type="NCBI Taxonomy" id="76936"/>
    <lineage>
        <taxon>Bacteria</taxon>
        <taxon>Pseudomonadati</taxon>
        <taxon>Campylobacterota</taxon>
        <taxon>Epsilonproteobacteria</taxon>
        <taxon>Campylobacterales</taxon>
        <taxon>Helicobacteraceae</taxon>
        <taxon>Helicobacter</taxon>
    </lineage>
</organism>
<dbReference type="EMBL" id="LN907858">
    <property type="protein sequence ID" value="CUU39561.1"/>
    <property type="molecule type" value="Genomic_DNA"/>
</dbReference>
<keyword evidence="2" id="KW-0472">Membrane</keyword>
<evidence type="ECO:0000256" key="2">
    <source>
        <dbReference type="SAM" id="Phobius"/>
    </source>
</evidence>
<keyword evidence="2" id="KW-1133">Transmembrane helix</keyword>
<reference evidence="4 5" key="1">
    <citation type="journal article" date="2014" name="Genome Announc.">
        <title>Draft genome sequences of eight enterohepatic helicobacter species isolated from both laboratory and wild rodents.</title>
        <authorList>
            <person name="Sheh A."/>
            <person name="Shen Z."/>
            <person name="Fox J.G."/>
        </authorList>
    </citation>
    <scope>NUCLEOTIDE SEQUENCE [LARGE SCALE GENOMIC DNA]</scope>
    <source>
        <strain evidence="4 5">MIT 98-6810</strain>
    </source>
</reference>
<evidence type="ECO:0000313" key="6">
    <source>
        <dbReference type="Proteomes" id="UP000064525"/>
    </source>
</evidence>
<evidence type="ECO:0000256" key="1">
    <source>
        <dbReference type="SAM" id="MobiDB-lite"/>
    </source>
</evidence>
<keyword evidence="5" id="KW-1185">Reference proteome</keyword>
<feature type="transmembrane region" description="Helical" evidence="2">
    <location>
        <begin position="6"/>
        <end position="27"/>
    </location>
</feature>
<accession>A0A099UHQ6</accession>
<reference evidence="3" key="2">
    <citation type="submission" date="2015-11" db="EMBL/GenBank/DDBJ databases">
        <authorList>
            <person name="Zhang Y."/>
            <person name="Guo Z."/>
        </authorList>
    </citation>
    <scope>NUCLEOTIDE SEQUENCE</scope>
    <source>
        <strain evidence="3">1</strain>
    </source>
</reference>